<feature type="coiled-coil region" evidence="1">
    <location>
        <begin position="529"/>
        <end position="604"/>
    </location>
</feature>
<proteinExistence type="predicted"/>
<name>A0AA49JZ44_9BACT</name>
<evidence type="ECO:0000313" key="2">
    <source>
        <dbReference type="EMBL" id="WKW11842.1"/>
    </source>
</evidence>
<protein>
    <submittedName>
        <fullName evidence="3">TIGR03545 family protein</fullName>
    </submittedName>
</protein>
<dbReference type="AlphaFoldDB" id="A0AA49JZ44"/>
<accession>A0AA49JZ44</accession>
<dbReference type="EMBL" id="CP130612">
    <property type="protein sequence ID" value="WKW11842.1"/>
    <property type="molecule type" value="Genomic_DNA"/>
</dbReference>
<evidence type="ECO:0000256" key="1">
    <source>
        <dbReference type="SAM" id="Coils"/>
    </source>
</evidence>
<evidence type="ECO:0000313" key="3">
    <source>
        <dbReference type="EMBL" id="WKW14752.1"/>
    </source>
</evidence>
<organism evidence="3 4">
    <name type="scientific">Pseudogemmatithrix spongiicola</name>
    <dbReference type="NCBI Taxonomy" id="3062599"/>
    <lineage>
        <taxon>Bacteria</taxon>
        <taxon>Pseudomonadati</taxon>
        <taxon>Gemmatimonadota</taxon>
        <taxon>Gemmatimonadia</taxon>
        <taxon>Gemmatimonadales</taxon>
        <taxon>Gemmatimonadaceae</taxon>
        <taxon>Pseudogemmatithrix</taxon>
    </lineage>
</organism>
<keyword evidence="4" id="KW-1185">Reference proteome</keyword>
<keyword evidence="1" id="KW-0175">Coiled coil</keyword>
<gene>
    <name evidence="2" type="ORF">Strain138_001110</name>
    <name evidence="3" type="ORF">Strain318_001110</name>
</gene>
<reference evidence="3" key="1">
    <citation type="submission" date="2023-07" db="EMBL/GenBank/DDBJ databases">
        <authorList>
            <person name="Haufschild T."/>
            <person name="Kallscheuer N."/>
            <person name="Hammer J."/>
            <person name="Kohn T."/>
            <person name="Kabuu M."/>
            <person name="Jogler M."/>
            <person name="Wohfarth N."/>
            <person name="Heuer A."/>
            <person name="Rohde M."/>
            <person name="van Teeseling M.C.F."/>
            <person name="Jogler C."/>
        </authorList>
    </citation>
    <scope>NUCLEOTIDE SEQUENCE</scope>
    <source>
        <strain evidence="2">Strain 138</strain>
        <strain evidence="3">Strain 318</strain>
    </source>
</reference>
<accession>A0AA49JTP6</accession>
<dbReference type="EMBL" id="CP130613">
    <property type="protein sequence ID" value="WKW14752.1"/>
    <property type="molecule type" value="Genomic_DNA"/>
</dbReference>
<dbReference type="InterPro" id="IPR019934">
    <property type="entry name" value="CHP03545"/>
</dbReference>
<dbReference type="NCBIfam" id="TIGR03545">
    <property type="entry name" value="TIGR03545 family protein"/>
    <property type="match status" value="1"/>
</dbReference>
<dbReference type="Proteomes" id="UP001229955">
    <property type="component" value="Chromosome"/>
</dbReference>
<evidence type="ECO:0000313" key="4">
    <source>
        <dbReference type="Proteomes" id="UP001229955"/>
    </source>
</evidence>
<dbReference type="KEGG" id="pspc:Strain318_001110"/>
<sequence>MRYIRWKALLPLSVLLGLIVVWGVFFADWTLKKLVEAGGTAAVGAKVELADAKLGILDGHVTLEGLQVTNPNAPMTNLVEVEGLVFDVGILPALEKKVVVDTVAARGIRFNTPRQVSGALPPKAAGEDEPESSSQVIERFKSQIKVPPLELSTLTKSVDVGAISADSLATLRAARYVVAYADTARDKLLADLQAADPRPTLDSAEALARRLQSANLRTLGLAGARQAVTDVRRTLRELGQIDDRLKAFEAETRGNAAGLQDKLAAIPAAKTADYAYARSLLKLPSFEVPSIGPQLFSDLIAEQMGGVLYWVDRAEAYIPPGLQRRTQPGPPRVRASGTDVLFPKENVYPQFLMRLAQLSLTLGGEGASAGNYAAKIVGLTSQPAVYGAPTTFAVSRTEGQRGPSDIRIDGFFDHRRAPVRDTLAARFAGITLPDFPLGGLGGQVILGTGISQLALERNGEELRGRWLWRAPKVTWQRDSTRARPTDARAAMVEDALWRALARIDSVEIDAQIRGTLRAPTLAVRTNIAEAVSNALKAQLNEEVRRAEQQVRARVDELVDRQVAEARAKADEARAQVMARLDAERARLEAQKAALEARLRELTRIPGIG</sequence>
<dbReference type="RefSeq" id="WP_367887528.1">
    <property type="nucleotide sequence ID" value="NZ_CP130612.1"/>
</dbReference>